<dbReference type="EC" id="3.1.6.6" evidence="4"/>
<feature type="domain" description="N-sulphoglucosamine sulphohydrolase C-terminal" evidence="3">
    <location>
        <begin position="335"/>
        <end position="486"/>
    </location>
</feature>
<name>A0A2H5XF87_9BACT</name>
<dbReference type="InterPro" id="IPR002591">
    <property type="entry name" value="Phosphodiest/P_Trfase"/>
</dbReference>
<accession>A0A2H5XF87</accession>
<protein>
    <submittedName>
        <fullName evidence="4">Choline-sulfatase</fullName>
        <ecNumber evidence="4">3.1.6.6</ecNumber>
    </submittedName>
</protein>
<reference evidence="5" key="1">
    <citation type="submission" date="2017-09" db="EMBL/GenBank/DDBJ databases">
        <title>Metaegenomics of thermophilic ammonia-oxidizing enrichment culture.</title>
        <authorList>
            <person name="Kato S."/>
            <person name="Suzuki K."/>
        </authorList>
    </citation>
    <scope>NUCLEOTIDE SEQUENCE [LARGE SCALE GENOMIC DNA]</scope>
</reference>
<sequence length="492" mass="57366">MCRANCNGLFALAFICQGGMIVKRREFLRQVSGFALTAWLQPQRPNILFIMSDDHAATALSCYAELLNSHLRGIIQTPNLDRIAREGMLFRNAFVTNALCAPSRATILTGKYAHLHGVKDNATRFDPKQTAFPKLLQRAGYRTALFGKWHLQSDPEGFDDWCILPGQGVYNDPVFIEQGKRIKRQGYVTDIITDMCIAWLERWHREFRSQPFCLLCHHKAPHRPWTPAPRYQQLFADREIPTPASFNDDYRQRASAAAHADMRIADMPDYAKEIPPNLSPEERKHWNYQRFIKDYLRCVVAIDESVGALLDYLKRLGILDNTLIIYTSDNGFFLGEHGWYDKRFMDEPSIRVPLLVRYPKEVPTGKVDEHIVLNVDIAPTILDFAGVTVLAEMQGRSLRPLLQGKAPKDWRRAFYYRYYEYPQPHQVLPHYGVRTERYKLVHYPTTDEWELFDLRVDPHEMHNRYTDPLYREVCEELKNLMMRLRSELTDEP</sequence>
<dbReference type="SUPFAM" id="SSF53649">
    <property type="entry name" value="Alkaline phosphatase-like"/>
    <property type="match status" value="1"/>
</dbReference>
<dbReference type="GO" id="GO:0047753">
    <property type="term" value="F:choline-sulfatase activity"/>
    <property type="evidence" value="ECO:0007669"/>
    <property type="project" value="UniProtKB-EC"/>
</dbReference>
<comment type="caution">
    <text evidence="4">The sequence shown here is derived from an EMBL/GenBank/DDBJ whole genome shotgun (WGS) entry which is preliminary data.</text>
</comment>
<evidence type="ECO:0000256" key="2">
    <source>
        <dbReference type="ARBA" id="ARBA00022801"/>
    </source>
</evidence>
<evidence type="ECO:0000259" key="3">
    <source>
        <dbReference type="Pfam" id="PF16347"/>
    </source>
</evidence>
<keyword evidence="2 4" id="KW-0378">Hydrolase</keyword>
<dbReference type="InterPro" id="IPR017850">
    <property type="entry name" value="Alkaline_phosphatase_core_sf"/>
</dbReference>
<dbReference type="PROSITE" id="PS00523">
    <property type="entry name" value="SULFATASE_1"/>
    <property type="match status" value="1"/>
</dbReference>
<evidence type="ECO:0000256" key="1">
    <source>
        <dbReference type="ARBA" id="ARBA00008779"/>
    </source>
</evidence>
<evidence type="ECO:0000313" key="4">
    <source>
        <dbReference type="EMBL" id="GBC99841.1"/>
    </source>
</evidence>
<organism evidence="4 5">
    <name type="scientific">Candidatus Fervidibacter japonicus</name>
    <dbReference type="NCBI Taxonomy" id="2035412"/>
    <lineage>
        <taxon>Bacteria</taxon>
        <taxon>Candidatus Fervidibacterota</taxon>
        <taxon>Candidatus Fervidibacter</taxon>
    </lineage>
</organism>
<proteinExistence type="inferred from homology"/>
<dbReference type="PANTHER" id="PTHR43108">
    <property type="entry name" value="N-ACETYLGLUCOSAMINE-6-SULFATASE FAMILY MEMBER"/>
    <property type="match status" value="1"/>
</dbReference>
<dbReference type="AlphaFoldDB" id="A0A2H5XF87"/>
<dbReference type="InterPro" id="IPR032506">
    <property type="entry name" value="SGSH_C"/>
</dbReference>
<dbReference type="Pfam" id="PF16347">
    <property type="entry name" value="SGSH_C"/>
    <property type="match status" value="1"/>
</dbReference>
<dbReference type="EMBL" id="BEHT01000039">
    <property type="protein sequence ID" value="GBC99841.1"/>
    <property type="molecule type" value="Genomic_DNA"/>
</dbReference>
<dbReference type="Gene3D" id="3.40.720.10">
    <property type="entry name" value="Alkaline Phosphatase, subunit A"/>
    <property type="match status" value="1"/>
</dbReference>
<dbReference type="InterPro" id="IPR024607">
    <property type="entry name" value="Sulfatase_CS"/>
</dbReference>
<dbReference type="Pfam" id="PF01663">
    <property type="entry name" value="Phosphodiest"/>
    <property type="match status" value="1"/>
</dbReference>
<evidence type="ECO:0000313" key="5">
    <source>
        <dbReference type="Proteomes" id="UP000236173"/>
    </source>
</evidence>
<dbReference type="PANTHER" id="PTHR43108:SF6">
    <property type="entry name" value="N-SULPHOGLUCOSAMINE SULPHOHYDROLASE"/>
    <property type="match status" value="1"/>
</dbReference>
<dbReference type="CDD" id="cd16031">
    <property type="entry name" value="G6S_like"/>
    <property type="match status" value="1"/>
</dbReference>
<gene>
    <name evidence="4" type="primary">betC_2</name>
    <name evidence="4" type="ORF">HRbin17_02372</name>
</gene>
<comment type="similarity">
    <text evidence="1">Belongs to the sulfatase family.</text>
</comment>
<dbReference type="Proteomes" id="UP000236173">
    <property type="component" value="Unassembled WGS sequence"/>
</dbReference>